<gene>
    <name evidence="3" type="ORF">GCM10011511_51260</name>
</gene>
<evidence type="ECO:0000259" key="2">
    <source>
        <dbReference type="PROSITE" id="PS51186"/>
    </source>
</evidence>
<evidence type="ECO:0000256" key="1">
    <source>
        <dbReference type="ARBA" id="ARBA00022679"/>
    </source>
</evidence>
<proteinExistence type="predicted"/>
<evidence type="ECO:0000313" key="4">
    <source>
        <dbReference type="Proteomes" id="UP000607559"/>
    </source>
</evidence>
<dbReference type="Pfam" id="PF00583">
    <property type="entry name" value="Acetyltransf_1"/>
    <property type="match status" value="1"/>
</dbReference>
<reference evidence="3" key="1">
    <citation type="journal article" date="2014" name="Int. J. Syst. Evol. Microbiol.">
        <title>Complete genome sequence of Corynebacterium casei LMG S-19264T (=DSM 44701T), isolated from a smear-ripened cheese.</title>
        <authorList>
            <consortium name="US DOE Joint Genome Institute (JGI-PGF)"/>
            <person name="Walter F."/>
            <person name="Albersmeier A."/>
            <person name="Kalinowski J."/>
            <person name="Ruckert C."/>
        </authorList>
    </citation>
    <scope>NUCLEOTIDE SEQUENCE</scope>
    <source>
        <strain evidence="3">CGMCC 1.15448</strain>
    </source>
</reference>
<comment type="caution">
    <text evidence="3">The sequence shown here is derived from an EMBL/GenBank/DDBJ whole genome shotgun (WGS) entry which is preliminary data.</text>
</comment>
<dbReference type="Proteomes" id="UP000607559">
    <property type="component" value="Unassembled WGS sequence"/>
</dbReference>
<dbReference type="InterPro" id="IPR016181">
    <property type="entry name" value="Acyl_CoA_acyltransferase"/>
</dbReference>
<dbReference type="CDD" id="cd04301">
    <property type="entry name" value="NAT_SF"/>
    <property type="match status" value="1"/>
</dbReference>
<dbReference type="InterPro" id="IPR050769">
    <property type="entry name" value="NAT_camello-type"/>
</dbReference>
<sequence>MNEIIIRTELLPGDLGLVAHLHGQVYTQEYGYGLGFEGYVLEGLGEFALRYDPAKDRVWVCEHQGRMIGFLLGMHRDKVAQLRYFILLPEYRGSGLGKRLMQLFMDWLRACGYNKAYLWTTNELETAAALYERHGFRLTEEKESAAFNKVLIERRYDLELKNTTHL</sequence>
<name>A0A8J2XTX1_9BACT</name>
<accession>A0A8J2XTX1</accession>
<dbReference type="EMBL" id="BMJC01000006">
    <property type="protein sequence ID" value="GGB21236.1"/>
    <property type="molecule type" value="Genomic_DNA"/>
</dbReference>
<keyword evidence="1" id="KW-0808">Transferase</keyword>
<dbReference type="SUPFAM" id="SSF55729">
    <property type="entry name" value="Acyl-CoA N-acyltransferases (Nat)"/>
    <property type="match status" value="1"/>
</dbReference>
<organism evidence="3 4">
    <name type="scientific">Puia dinghuensis</name>
    <dbReference type="NCBI Taxonomy" id="1792502"/>
    <lineage>
        <taxon>Bacteria</taxon>
        <taxon>Pseudomonadati</taxon>
        <taxon>Bacteroidota</taxon>
        <taxon>Chitinophagia</taxon>
        <taxon>Chitinophagales</taxon>
        <taxon>Chitinophagaceae</taxon>
        <taxon>Puia</taxon>
    </lineage>
</organism>
<dbReference type="PANTHER" id="PTHR13947">
    <property type="entry name" value="GNAT FAMILY N-ACETYLTRANSFERASE"/>
    <property type="match status" value="1"/>
</dbReference>
<dbReference type="Gene3D" id="3.40.630.30">
    <property type="match status" value="1"/>
</dbReference>
<reference evidence="3" key="2">
    <citation type="submission" date="2020-09" db="EMBL/GenBank/DDBJ databases">
        <authorList>
            <person name="Sun Q."/>
            <person name="Zhou Y."/>
        </authorList>
    </citation>
    <scope>NUCLEOTIDE SEQUENCE</scope>
    <source>
        <strain evidence="3">CGMCC 1.15448</strain>
    </source>
</reference>
<keyword evidence="4" id="KW-1185">Reference proteome</keyword>
<evidence type="ECO:0000313" key="3">
    <source>
        <dbReference type="EMBL" id="GGB21236.1"/>
    </source>
</evidence>
<dbReference type="GO" id="GO:0008080">
    <property type="term" value="F:N-acetyltransferase activity"/>
    <property type="evidence" value="ECO:0007669"/>
    <property type="project" value="InterPro"/>
</dbReference>
<dbReference type="InterPro" id="IPR000182">
    <property type="entry name" value="GNAT_dom"/>
</dbReference>
<dbReference type="RefSeq" id="WP_188937205.1">
    <property type="nucleotide sequence ID" value="NZ_BMJC01000006.1"/>
</dbReference>
<dbReference type="AlphaFoldDB" id="A0A8J2XTX1"/>
<dbReference type="PANTHER" id="PTHR13947:SF37">
    <property type="entry name" value="LD18367P"/>
    <property type="match status" value="1"/>
</dbReference>
<dbReference type="PROSITE" id="PS51186">
    <property type="entry name" value="GNAT"/>
    <property type="match status" value="1"/>
</dbReference>
<feature type="domain" description="N-acetyltransferase" evidence="2">
    <location>
        <begin position="4"/>
        <end position="157"/>
    </location>
</feature>
<protein>
    <recommendedName>
        <fullName evidence="2">N-acetyltransferase domain-containing protein</fullName>
    </recommendedName>
</protein>